<evidence type="ECO:0000313" key="11">
    <source>
        <dbReference type="Proteomes" id="UP001152651"/>
    </source>
</evidence>
<evidence type="ECO:0000256" key="8">
    <source>
        <dbReference type="SAM" id="SignalP"/>
    </source>
</evidence>
<dbReference type="SUPFAM" id="SSF56091">
    <property type="entry name" value="DNA ligase/mRNA capping enzyme, catalytic domain"/>
    <property type="match status" value="1"/>
</dbReference>
<dbReference type="InterPro" id="IPR050326">
    <property type="entry name" value="NAD_dep_DNA_ligaseB"/>
</dbReference>
<reference evidence="10" key="1">
    <citation type="submission" date="2022-05" db="EMBL/GenBank/DDBJ databases">
        <authorList>
            <person name="Blom J."/>
        </authorList>
    </citation>
    <scope>NUCLEOTIDE SEQUENCE</scope>
    <source>
        <strain evidence="10">Type strain: CPO20170097</strain>
    </source>
</reference>
<comment type="caution">
    <text evidence="10">The sequence shown here is derived from an EMBL/GenBank/DDBJ whole genome shotgun (WGS) entry which is preliminary data.</text>
</comment>
<comment type="similarity">
    <text evidence="7">Belongs to the NAD-dependent DNA ligase family. LigB subfamily.</text>
</comment>
<evidence type="ECO:0000256" key="6">
    <source>
        <dbReference type="ARBA" id="ARBA00034005"/>
    </source>
</evidence>
<keyword evidence="2 7" id="KW-0235">DNA replication</keyword>
<dbReference type="InterPro" id="IPR004150">
    <property type="entry name" value="NAD_DNA_ligase_OB"/>
</dbReference>
<dbReference type="InterPro" id="IPR020923">
    <property type="entry name" value="DNA_ligase_B"/>
</dbReference>
<dbReference type="PROSITE" id="PS01055">
    <property type="entry name" value="DNA_LIGASE_N1"/>
    <property type="match status" value="1"/>
</dbReference>
<dbReference type="HAMAP" id="MF_01587">
    <property type="entry name" value="DNA_ligase_B"/>
    <property type="match status" value="1"/>
</dbReference>
<keyword evidence="11" id="KW-1185">Reference proteome</keyword>
<dbReference type="EMBL" id="CALSBS010000003">
    <property type="protein sequence ID" value="CAH6636287.1"/>
    <property type="molecule type" value="Genomic_DNA"/>
</dbReference>
<accession>A0ABM9F680</accession>
<dbReference type="RefSeq" id="WP_253897224.1">
    <property type="nucleotide sequence ID" value="NZ_CALSBS010000003.1"/>
</dbReference>
<evidence type="ECO:0000256" key="1">
    <source>
        <dbReference type="ARBA" id="ARBA00022598"/>
    </source>
</evidence>
<evidence type="ECO:0000256" key="5">
    <source>
        <dbReference type="ARBA" id="ARBA00023204"/>
    </source>
</evidence>
<evidence type="ECO:0000256" key="2">
    <source>
        <dbReference type="ARBA" id="ARBA00022705"/>
    </source>
</evidence>
<dbReference type="Pfam" id="PF01653">
    <property type="entry name" value="DNA_ligase_aden"/>
    <property type="match status" value="1"/>
</dbReference>
<dbReference type="SMART" id="SM00532">
    <property type="entry name" value="LIGANc"/>
    <property type="match status" value="1"/>
</dbReference>
<dbReference type="InterPro" id="IPR010994">
    <property type="entry name" value="RuvA_2-like"/>
</dbReference>
<dbReference type="Gene3D" id="3.30.470.30">
    <property type="entry name" value="DNA ligase/mRNA capping enzyme"/>
    <property type="match status" value="1"/>
</dbReference>
<evidence type="ECO:0000256" key="7">
    <source>
        <dbReference type="HAMAP-Rule" id="MF_01587"/>
    </source>
</evidence>
<feature type="active site" description="N6-AMP-lysine intermediate" evidence="7">
    <location>
        <position position="122"/>
    </location>
</feature>
<dbReference type="Gene3D" id="1.10.150.20">
    <property type="entry name" value="5' to 3' exonuclease, C-terminal subdomain"/>
    <property type="match status" value="1"/>
</dbReference>
<comment type="function">
    <text evidence="7">Catalyzes the formation of phosphodiester linkages between 5'-phosphoryl and 3'-hydroxyl groups in double-stranded DNA using NAD as a coenzyme and as the energy source for the reaction.</text>
</comment>
<feature type="signal peptide" evidence="8">
    <location>
        <begin position="1"/>
        <end position="17"/>
    </location>
</feature>
<dbReference type="InterPro" id="IPR012340">
    <property type="entry name" value="NA-bd_OB-fold"/>
</dbReference>
<dbReference type="InterPro" id="IPR013839">
    <property type="entry name" value="DNAligase_adenylation"/>
</dbReference>
<evidence type="ECO:0000313" key="10">
    <source>
        <dbReference type="EMBL" id="CAH6636287.1"/>
    </source>
</evidence>
<dbReference type="Proteomes" id="UP001152651">
    <property type="component" value="Unassembled WGS sequence"/>
</dbReference>
<feature type="chain" id="PRO_5046962223" description="DNA ligase B" evidence="8">
    <location>
        <begin position="18"/>
        <end position="556"/>
    </location>
</feature>
<sequence length="556" mass="62307">MKRILLLFIASVTGAQATCPAWAPARAEREITQLTTQIARWNDEYWWQGVSDVNDDVYDQLSARLAQWQRCFGYAEGGEGVTPRPVSGVMHPVAHTGVQKLADVRAVSLWMAGKRHLWVQPKVDGVAVTLVYHQGRLQQAISRGDGLKGEDWTEKARHIPAIPKMITGRLAESVLQGEIFLQRSEHIQKQMGGMNARAKVAGALMRQGESKTLANLGVFIWAWPDGPQLMEERLTLLSQAGFSLAQRYSQPVTRVDDIAGWRDRWFTLPLPFVTDGIVIRSADEPEGKHWLPTQGSWVAAWKYVPAAQVAEVKTVSFTVGRTGKVAVVAQLFPVKLDDKQVQRVNIGSVARWQTLDIAEGDQVLVSLAGQGIPRIDSVVWRSTQRIKPTPPAQKYNALTCFYATPGCEEQFMARLEWLSSKAVFDIDGLGRAGWQTLHQAQPFEHLFSWLALTPEQLRGTPGFTPSRATQLWHQFNLVRQKPFKRWVTAFGLPLSRAALDALADNHWETLVSRSAQDWQRLPGMGNQRAQRMVEVVNHPDISRLAQWLASQKIPGF</sequence>
<dbReference type="PANTHER" id="PTHR47810:SF1">
    <property type="entry name" value="DNA LIGASE B"/>
    <property type="match status" value="1"/>
</dbReference>
<dbReference type="NCBIfam" id="NF005987">
    <property type="entry name" value="PRK08097.1"/>
    <property type="match status" value="1"/>
</dbReference>
<evidence type="ECO:0000256" key="4">
    <source>
        <dbReference type="ARBA" id="ARBA00023027"/>
    </source>
</evidence>
<organism evidence="10 11">
    <name type="scientific">Pseudocitrobacter vendiensis</name>
    <dbReference type="NCBI Taxonomy" id="2488306"/>
    <lineage>
        <taxon>Bacteria</taxon>
        <taxon>Pseudomonadati</taxon>
        <taxon>Pseudomonadota</taxon>
        <taxon>Gammaproteobacteria</taxon>
        <taxon>Enterobacterales</taxon>
        <taxon>Enterobacteriaceae</taxon>
        <taxon>Pseudocitrobacter</taxon>
    </lineage>
</organism>
<dbReference type="GO" id="GO:0016874">
    <property type="term" value="F:ligase activity"/>
    <property type="evidence" value="ECO:0007669"/>
    <property type="project" value="UniProtKB-KW"/>
</dbReference>
<feature type="domain" description="NAD-dependent DNA ligase N-terminal" evidence="9">
    <location>
        <begin position="26"/>
        <end position="423"/>
    </location>
</feature>
<dbReference type="InterPro" id="IPR018239">
    <property type="entry name" value="DNA_ligase_AS"/>
</dbReference>
<keyword evidence="5 7" id="KW-0234">DNA repair</keyword>
<keyword evidence="4 7" id="KW-0520">NAD</keyword>
<dbReference type="InterPro" id="IPR013840">
    <property type="entry name" value="DNAligase_N"/>
</dbReference>
<dbReference type="PANTHER" id="PTHR47810">
    <property type="entry name" value="DNA LIGASE"/>
    <property type="match status" value="1"/>
</dbReference>
<dbReference type="Pfam" id="PF03120">
    <property type="entry name" value="OB_DNA_ligase"/>
    <property type="match status" value="1"/>
</dbReference>
<gene>
    <name evidence="7" type="primary">ligB</name>
    <name evidence="10" type="ORF">FBBNIHIM_05590</name>
</gene>
<dbReference type="SUPFAM" id="SSF47781">
    <property type="entry name" value="RuvA domain 2-like"/>
    <property type="match status" value="1"/>
</dbReference>
<proteinExistence type="inferred from homology"/>
<keyword evidence="3 7" id="KW-0227">DNA damage</keyword>
<dbReference type="Gene3D" id="1.10.287.610">
    <property type="entry name" value="Helix hairpin bin"/>
    <property type="match status" value="1"/>
</dbReference>
<name>A0ABM9F680_9ENTR</name>
<keyword evidence="1 7" id="KW-0436">Ligase</keyword>
<dbReference type="EC" id="6.5.1.2" evidence="7"/>
<evidence type="ECO:0000256" key="3">
    <source>
        <dbReference type="ARBA" id="ARBA00022763"/>
    </source>
</evidence>
<dbReference type="Gene3D" id="2.40.50.140">
    <property type="entry name" value="Nucleic acid-binding proteins"/>
    <property type="match status" value="1"/>
</dbReference>
<comment type="catalytic activity">
    <reaction evidence="6 7">
        <text>NAD(+) + (deoxyribonucleotide)n-3'-hydroxyl + 5'-phospho-(deoxyribonucleotide)m = (deoxyribonucleotide)n+m + AMP + beta-nicotinamide D-nucleotide.</text>
        <dbReference type="EC" id="6.5.1.2"/>
    </reaction>
</comment>
<dbReference type="SUPFAM" id="SSF50249">
    <property type="entry name" value="Nucleic acid-binding proteins"/>
    <property type="match status" value="1"/>
</dbReference>
<protein>
    <recommendedName>
        <fullName evidence="7">DNA ligase B</fullName>
        <ecNumber evidence="7">6.5.1.2</ecNumber>
    </recommendedName>
    <alternativeName>
        <fullName evidence="7">Polydeoxyribonucleotide synthase [NAD(+)] B</fullName>
    </alternativeName>
</protein>
<evidence type="ECO:0000259" key="9">
    <source>
        <dbReference type="SMART" id="SM00532"/>
    </source>
</evidence>
<keyword evidence="8" id="KW-0732">Signal</keyword>